<gene>
    <name evidence="1" type="ORF">Pyn_09525</name>
</gene>
<name>A0A314Y1Y0_PRUYE</name>
<dbReference type="AlphaFoldDB" id="A0A314Y1Y0"/>
<organism evidence="1 2">
    <name type="scientific">Prunus yedoensis var. nudiflora</name>
    <dbReference type="NCBI Taxonomy" id="2094558"/>
    <lineage>
        <taxon>Eukaryota</taxon>
        <taxon>Viridiplantae</taxon>
        <taxon>Streptophyta</taxon>
        <taxon>Embryophyta</taxon>
        <taxon>Tracheophyta</taxon>
        <taxon>Spermatophyta</taxon>
        <taxon>Magnoliopsida</taxon>
        <taxon>eudicotyledons</taxon>
        <taxon>Gunneridae</taxon>
        <taxon>Pentapetalae</taxon>
        <taxon>rosids</taxon>
        <taxon>fabids</taxon>
        <taxon>Rosales</taxon>
        <taxon>Rosaceae</taxon>
        <taxon>Amygdaloideae</taxon>
        <taxon>Amygdaleae</taxon>
        <taxon>Prunus</taxon>
    </lineage>
</organism>
<reference evidence="1 2" key="1">
    <citation type="submission" date="2018-02" db="EMBL/GenBank/DDBJ databases">
        <title>Draft genome of wild Prunus yedoensis var. nudiflora.</title>
        <authorList>
            <person name="Baek S."/>
            <person name="Kim J.-H."/>
            <person name="Choi K."/>
            <person name="Kim G.-B."/>
            <person name="Cho A."/>
            <person name="Jang H."/>
            <person name="Shin C.-H."/>
            <person name="Yu H.-J."/>
            <person name="Mun J.-H."/>
        </authorList>
    </citation>
    <scope>NUCLEOTIDE SEQUENCE [LARGE SCALE GENOMIC DNA]</scope>
    <source>
        <strain evidence="2">cv. Jeju island</strain>
        <tissue evidence="1">Leaf</tissue>
    </source>
</reference>
<dbReference type="Proteomes" id="UP000250321">
    <property type="component" value="Unassembled WGS sequence"/>
</dbReference>
<protein>
    <submittedName>
        <fullName evidence="1">Uncharacterized protein</fullName>
    </submittedName>
</protein>
<keyword evidence="2" id="KW-1185">Reference proteome</keyword>
<proteinExistence type="predicted"/>
<accession>A0A314Y1Y0</accession>
<sequence length="65" mass="7630">MAVIIRLLSHRARQGTIQKSITMVKEKVRRKQMVSRGMKLAFMCWGLDHLRKDKCLGFKEILLQC</sequence>
<comment type="caution">
    <text evidence="1">The sequence shown here is derived from an EMBL/GenBank/DDBJ whole genome shotgun (WGS) entry which is preliminary data.</text>
</comment>
<evidence type="ECO:0000313" key="2">
    <source>
        <dbReference type="Proteomes" id="UP000250321"/>
    </source>
</evidence>
<evidence type="ECO:0000313" key="1">
    <source>
        <dbReference type="EMBL" id="PQP97877.1"/>
    </source>
</evidence>
<dbReference type="EMBL" id="PJQY01001957">
    <property type="protein sequence ID" value="PQP97877.1"/>
    <property type="molecule type" value="Genomic_DNA"/>
</dbReference>